<dbReference type="AlphaFoldDB" id="A0A6A7ATP1"/>
<organism evidence="1 2">
    <name type="scientific">Plenodomus tracheiphilus IPT5</name>
    <dbReference type="NCBI Taxonomy" id="1408161"/>
    <lineage>
        <taxon>Eukaryota</taxon>
        <taxon>Fungi</taxon>
        <taxon>Dikarya</taxon>
        <taxon>Ascomycota</taxon>
        <taxon>Pezizomycotina</taxon>
        <taxon>Dothideomycetes</taxon>
        <taxon>Pleosporomycetidae</taxon>
        <taxon>Pleosporales</taxon>
        <taxon>Pleosporineae</taxon>
        <taxon>Leptosphaeriaceae</taxon>
        <taxon>Plenodomus</taxon>
    </lineage>
</organism>
<proteinExistence type="predicted"/>
<dbReference type="Proteomes" id="UP000799423">
    <property type="component" value="Unassembled WGS sequence"/>
</dbReference>
<dbReference type="EMBL" id="MU006333">
    <property type="protein sequence ID" value="KAF2846676.1"/>
    <property type="molecule type" value="Genomic_DNA"/>
</dbReference>
<keyword evidence="2" id="KW-1185">Reference proteome</keyword>
<name>A0A6A7ATP1_9PLEO</name>
<gene>
    <name evidence="1" type="ORF">T440DRAFT_405377</name>
</gene>
<accession>A0A6A7ATP1</accession>
<reference evidence="1" key="1">
    <citation type="submission" date="2020-01" db="EMBL/GenBank/DDBJ databases">
        <authorList>
            <consortium name="DOE Joint Genome Institute"/>
            <person name="Haridas S."/>
            <person name="Albert R."/>
            <person name="Binder M."/>
            <person name="Bloem J."/>
            <person name="Labutti K."/>
            <person name="Salamov A."/>
            <person name="Andreopoulos B."/>
            <person name="Baker S.E."/>
            <person name="Barry K."/>
            <person name="Bills G."/>
            <person name="Bluhm B.H."/>
            <person name="Cannon C."/>
            <person name="Castanera R."/>
            <person name="Culley D.E."/>
            <person name="Daum C."/>
            <person name="Ezra D."/>
            <person name="Gonzalez J.B."/>
            <person name="Henrissat B."/>
            <person name="Kuo A."/>
            <person name="Liang C."/>
            <person name="Lipzen A."/>
            <person name="Lutzoni F."/>
            <person name="Magnuson J."/>
            <person name="Mondo S."/>
            <person name="Nolan M."/>
            <person name="Ohm R."/>
            <person name="Pangilinan J."/>
            <person name="Park H.-J."/>
            <person name="Ramirez L."/>
            <person name="Alfaro M."/>
            <person name="Sun H."/>
            <person name="Tritt A."/>
            <person name="Yoshinaga Y."/>
            <person name="Zwiers L.-H."/>
            <person name="Turgeon B.G."/>
            <person name="Goodwin S.B."/>
            <person name="Spatafora J.W."/>
            <person name="Crous P.W."/>
            <person name="Grigoriev I.V."/>
        </authorList>
    </citation>
    <scope>NUCLEOTIDE SEQUENCE</scope>
    <source>
        <strain evidence="1">IPT5</strain>
    </source>
</reference>
<dbReference type="OrthoDB" id="5372935at2759"/>
<evidence type="ECO:0000313" key="2">
    <source>
        <dbReference type="Proteomes" id="UP000799423"/>
    </source>
</evidence>
<evidence type="ECO:0000313" key="1">
    <source>
        <dbReference type="EMBL" id="KAF2846676.1"/>
    </source>
</evidence>
<protein>
    <submittedName>
        <fullName evidence="1">Uncharacterized protein</fullName>
    </submittedName>
</protein>
<sequence length="348" mass="40269">MVSALVATASPQEAPVESTYLSADNLAEQKDDHQTQEETRSSILELQEALGPLLLARKHKCTCSRQHSKLPFVPSHGCPNTMPHCKPIKPNWTGAFQLFCFPRELCDQIYFHYLHRVDGYIWNRSSNWSLSSTTLNHTGDIVNLFLASRQVHAEAFAVFCCYNTVYLDKSPRDNYRKRLDDILRHFPYRPSRALQCLGNVYWSNSTRGNEDGASDSFLQILRDAHEMRTHFPRLRIFNVRYGMDRWSDGEGLFVDNSWSEERKMAKMLGWMRTAVSGSNVVPAAWVQWELTGEWSEQGWWAEREKSTMNRAYAMLVNECGEIEDLEESGRKWIEETSSQAARRSRRKT</sequence>